<dbReference type="HAMAP" id="MF_01038">
    <property type="entry name" value="GpmI"/>
    <property type="match status" value="1"/>
</dbReference>
<accession>A0A8D5GFJ8</accession>
<feature type="domain" description="BPG-independent PGAM N-terminal" evidence="15">
    <location>
        <begin position="82"/>
        <end position="299"/>
    </location>
</feature>
<dbReference type="GO" id="GO:0006096">
    <property type="term" value="P:glycolytic process"/>
    <property type="evidence" value="ECO:0007669"/>
    <property type="project" value="UniProtKB-UniRule"/>
</dbReference>
<feature type="binding site" evidence="10 13">
    <location>
        <position position="444"/>
    </location>
    <ligand>
        <name>Mn(2+)</name>
        <dbReference type="ChEBI" id="CHEBI:29035"/>
        <label>2</label>
    </ligand>
</feature>
<dbReference type="Pfam" id="PF01676">
    <property type="entry name" value="Metalloenzyme"/>
    <property type="match status" value="1"/>
</dbReference>
<dbReference type="InterPro" id="IPR005995">
    <property type="entry name" value="Pgm_bpd_ind"/>
</dbReference>
<comment type="similarity">
    <text evidence="3 10">Belongs to the BPG-independent phosphoglycerate mutase family.</text>
</comment>
<feature type="binding site" evidence="10 13">
    <location>
        <position position="463"/>
    </location>
    <ligand>
        <name>Mn(2+)</name>
        <dbReference type="ChEBI" id="CHEBI:29035"/>
        <label>1</label>
    </ligand>
</feature>
<feature type="binding site" evidence="10 12">
    <location>
        <position position="336"/>
    </location>
    <ligand>
        <name>substrate</name>
    </ligand>
</feature>
<evidence type="ECO:0000256" key="4">
    <source>
        <dbReference type="ARBA" id="ARBA00012026"/>
    </source>
</evidence>
<evidence type="ECO:0000259" key="14">
    <source>
        <dbReference type="Pfam" id="PF01676"/>
    </source>
</evidence>
<feature type="domain" description="Metalloenzyme" evidence="14">
    <location>
        <begin position="5"/>
        <end position="499"/>
    </location>
</feature>
<dbReference type="NCBIfam" id="TIGR01307">
    <property type="entry name" value="pgm_bpd_ind"/>
    <property type="match status" value="1"/>
</dbReference>
<feature type="active site" description="Phosphoserine intermediate" evidence="10 11">
    <location>
        <position position="62"/>
    </location>
</feature>
<evidence type="ECO:0000256" key="6">
    <source>
        <dbReference type="ARBA" id="ARBA00023152"/>
    </source>
</evidence>
<dbReference type="EMBL" id="AP024110">
    <property type="protein sequence ID" value="BCM25809.1"/>
    <property type="molecule type" value="Genomic_DNA"/>
</dbReference>
<feature type="binding site" evidence="10 12">
    <location>
        <begin position="261"/>
        <end position="264"/>
    </location>
    <ligand>
        <name>substrate</name>
    </ligand>
</feature>
<dbReference type="PANTHER" id="PTHR31637">
    <property type="entry name" value="2,3-BISPHOSPHOGLYCERATE-INDEPENDENT PHOSPHOGLYCERATE MUTASE"/>
    <property type="match status" value="1"/>
</dbReference>
<keyword evidence="7 10" id="KW-0464">Manganese</keyword>
<dbReference type="GO" id="GO:0006007">
    <property type="term" value="P:glucose catabolic process"/>
    <property type="evidence" value="ECO:0007669"/>
    <property type="project" value="InterPro"/>
</dbReference>
<evidence type="ECO:0000256" key="11">
    <source>
        <dbReference type="PIRSR" id="PIRSR001492-1"/>
    </source>
</evidence>
<dbReference type="InterPro" id="IPR017850">
    <property type="entry name" value="Alkaline_phosphatase_core_sf"/>
</dbReference>
<keyword evidence="6 10" id="KW-0324">Glycolysis</keyword>
<dbReference type="InterPro" id="IPR036646">
    <property type="entry name" value="PGAM_B_sf"/>
</dbReference>
<dbReference type="SUPFAM" id="SSF53649">
    <property type="entry name" value="Alkaline phosphatase-like"/>
    <property type="match status" value="1"/>
</dbReference>
<evidence type="ECO:0000256" key="7">
    <source>
        <dbReference type="ARBA" id="ARBA00023211"/>
    </source>
</evidence>
<comment type="function">
    <text evidence="10">Catalyzes the interconversion of 2-phosphoglycerate and 3-phosphoglycerate.</text>
</comment>
<dbReference type="GO" id="GO:0005829">
    <property type="term" value="C:cytosol"/>
    <property type="evidence" value="ECO:0007669"/>
    <property type="project" value="TreeGrafter"/>
</dbReference>
<feature type="binding site" evidence="10 13">
    <location>
        <position position="62"/>
    </location>
    <ligand>
        <name>Mn(2+)</name>
        <dbReference type="ChEBI" id="CHEBI:29035"/>
        <label>2</label>
    </ligand>
</feature>
<feature type="binding site" evidence="10 12">
    <location>
        <begin position="153"/>
        <end position="154"/>
    </location>
    <ligand>
        <name>substrate</name>
    </ligand>
</feature>
<feature type="binding site" evidence="10 13">
    <location>
        <position position="407"/>
    </location>
    <ligand>
        <name>Mn(2+)</name>
        <dbReference type="ChEBI" id="CHEBI:29035"/>
        <label>1</label>
    </ligand>
</feature>
<evidence type="ECO:0000256" key="10">
    <source>
        <dbReference type="HAMAP-Rule" id="MF_01038"/>
    </source>
</evidence>
<dbReference type="AlphaFoldDB" id="A0A8D5GFJ8"/>
<dbReference type="Proteomes" id="UP000826722">
    <property type="component" value="Chromosome"/>
</dbReference>
<feature type="binding site" evidence="10 13">
    <location>
        <position position="445"/>
    </location>
    <ligand>
        <name>Mn(2+)</name>
        <dbReference type="ChEBI" id="CHEBI:29035"/>
        <label>2</label>
    </ligand>
</feature>
<comment type="cofactor">
    <cofactor evidence="10">
        <name>Mn(2+)</name>
        <dbReference type="ChEBI" id="CHEBI:29035"/>
    </cofactor>
    <text evidence="10">Binds 2 manganese ions per subunit.</text>
</comment>
<keyword evidence="5 10" id="KW-0479">Metal-binding</keyword>
<dbReference type="Pfam" id="PF06415">
    <property type="entry name" value="iPGM_N"/>
    <property type="match status" value="1"/>
</dbReference>
<dbReference type="CDD" id="cd16010">
    <property type="entry name" value="iPGM"/>
    <property type="match status" value="1"/>
</dbReference>
<dbReference type="InterPro" id="IPR011258">
    <property type="entry name" value="BPG-indep_PGM_N"/>
</dbReference>
<evidence type="ECO:0000256" key="5">
    <source>
        <dbReference type="ARBA" id="ARBA00022723"/>
    </source>
</evidence>
<dbReference type="PANTHER" id="PTHR31637:SF0">
    <property type="entry name" value="2,3-BISPHOSPHOGLYCERATE-INDEPENDENT PHOSPHOGLYCERATE MUTASE"/>
    <property type="match status" value="1"/>
</dbReference>
<protein>
    <recommendedName>
        <fullName evidence="9 10">2,3-bisphosphoglycerate-independent phosphoglycerate mutase</fullName>
        <shortName evidence="10">BPG-independent PGAM</shortName>
        <shortName evidence="10">Phosphoglyceromutase</shortName>
        <shortName evidence="10">iPGM</shortName>
        <ecNumber evidence="4 10">5.4.2.12</ecNumber>
    </recommendedName>
</protein>
<dbReference type="UniPathway" id="UPA00109">
    <property type="reaction ID" value="UER00186"/>
</dbReference>
<evidence type="ECO:0000313" key="17">
    <source>
        <dbReference type="Proteomes" id="UP000826722"/>
    </source>
</evidence>
<comment type="pathway">
    <text evidence="2 10">Carbohydrate degradation; glycolysis; pyruvate from D-glyceraldehyde 3-phosphate: step 3/5.</text>
</comment>
<reference evidence="16" key="1">
    <citation type="journal article" date="2021" name="Arch. Microbiol.">
        <title>Methyloradius palustris gen. nov., sp. nov., a methanol-oxidizing bacterium isolated from snow.</title>
        <authorList>
            <person name="Miyadera T."/>
            <person name="Kojima H."/>
            <person name="Fukui M."/>
        </authorList>
    </citation>
    <scope>NUCLEOTIDE SEQUENCE</scope>
    <source>
        <strain evidence="16">Zm11</strain>
    </source>
</reference>
<feature type="binding site" evidence="10 12">
    <location>
        <position position="191"/>
    </location>
    <ligand>
        <name>substrate</name>
    </ligand>
</feature>
<dbReference type="Gene3D" id="3.40.720.10">
    <property type="entry name" value="Alkaline Phosphatase, subunit A"/>
    <property type="match status" value="1"/>
</dbReference>
<evidence type="ECO:0000256" key="8">
    <source>
        <dbReference type="ARBA" id="ARBA00023235"/>
    </source>
</evidence>
<keyword evidence="17" id="KW-1185">Reference proteome</keyword>
<feature type="binding site" evidence="10 12">
    <location>
        <position position="185"/>
    </location>
    <ligand>
        <name>substrate</name>
    </ligand>
</feature>
<proteinExistence type="inferred from homology"/>
<feature type="binding site" evidence="10 12">
    <location>
        <position position="123"/>
    </location>
    <ligand>
        <name>substrate</name>
    </ligand>
</feature>
<keyword evidence="8 10" id="KW-0413">Isomerase</keyword>
<evidence type="ECO:0000256" key="12">
    <source>
        <dbReference type="PIRSR" id="PIRSR001492-2"/>
    </source>
</evidence>
<sequence length="521" mass="56684">MNVTPVILLILDGFGYREETTDNAIAQAKMPNWNRLWKQYPHTTINASENFVGLPHGQMGNSEVGHLNMGAGRVVFQDFERINNAIATGDFYQNPTLLKAVNTAKNADKALHIFGLLSDGGVHSHQEHIYAMVKTAAMAGLSKIYIHAFLDGRDTPPISAGPYIEKLEAACADIGAGKIVSVTGRYYAMDRDKRWERVAPAYKVITEGIGEFTAPTAQSALEAAYARGENDEFVKATAIVKPGETPTHVEDGDVIIFMNFRSDRARQLTQVFLDDSFDGFARTVRPKLGGYYTLTTYDKNDIKSKAVFGPATLSNSLGEYLSNQGLTQLRIAETEKYPHVTFFFNGGEEQVFAGEDRIMVPSPKVATYDLKPEMSAFEVTDKLEEAILSKKYDAIICNYANCDMVGHSGNLQAAIKAVEAIDICIGRVVAAMQKIGGEVIITADHGNVELMQDVANNQPHTQHTTNVVPLLYIGRPANMASTGALSDISPTLLKLMGLAQPAEMTGHALVTFTATAGSAHV</sequence>
<comment type="catalytic activity">
    <reaction evidence="1 10">
        <text>(2R)-2-phosphoglycerate = (2R)-3-phosphoglycerate</text>
        <dbReference type="Rhea" id="RHEA:15901"/>
        <dbReference type="ChEBI" id="CHEBI:58272"/>
        <dbReference type="ChEBI" id="CHEBI:58289"/>
        <dbReference type="EC" id="5.4.2.12"/>
    </reaction>
</comment>
<dbReference type="EC" id="5.4.2.12" evidence="4 10"/>
<dbReference type="RefSeq" id="WP_221763860.1">
    <property type="nucleotide sequence ID" value="NZ_AP024110.1"/>
</dbReference>
<feature type="binding site" evidence="10 13">
    <location>
        <position position="12"/>
    </location>
    <ligand>
        <name>Mn(2+)</name>
        <dbReference type="ChEBI" id="CHEBI:29035"/>
        <label>2</label>
    </ligand>
</feature>
<gene>
    <name evidence="10 16" type="primary">gpmI</name>
    <name evidence="16" type="ORF">ZMTM_20680</name>
</gene>
<evidence type="ECO:0000256" key="1">
    <source>
        <dbReference type="ARBA" id="ARBA00000370"/>
    </source>
</evidence>
<dbReference type="GO" id="GO:0030145">
    <property type="term" value="F:manganese ion binding"/>
    <property type="evidence" value="ECO:0007669"/>
    <property type="project" value="UniProtKB-UniRule"/>
</dbReference>
<dbReference type="PIRSF" id="PIRSF001492">
    <property type="entry name" value="IPGAM"/>
    <property type="match status" value="1"/>
</dbReference>
<evidence type="ECO:0000313" key="16">
    <source>
        <dbReference type="EMBL" id="BCM25809.1"/>
    </source>
</evidence>
<feature type="binding site" evidence="10 13">
    <location>
        <position position="403"/>
    </location>
    <ligand>
        <name>Mn(2+)</name>
        <dbReference type="ChEBI" id="CHEBI:29035"/>
        <label>1</label>
    </ligand>
</feature>
<dbReference type="SUPFAM" id="SSF64158">
    <property type="entry name" value="2,3-Bisphosphoglycerate-independent phosphoglycerate mutase, substrate-binding domain"/>
    <property type="match status" value="1"/>
</dbReference>
<dbReference type="KEGG" id="mpau:ZMTM_20680"/>
<evidence type="ECO:0000256" key="13">
    <source>
        <dbReference type="PIRSR" id="PIRSR001492-3"/>
    </source>
</evidence>
<evidence type="ECO:0000256" key="3">
    <source>
        <dbReference type="ARBA" id="ARBA00008819"/>
    </source>
</evidence>
<dbReference type="FunFam" id="3.40.1450.10:FF:000001">
    <property type="entry name" value="2,3-bisphosphoglycerate-independent phosphoglycerate mutase"/>
    <property type="match status" value="1"/>
</dbReference>
<name>A0A8D5GFJ8_9PROT</name>
<comment type="subunit">
    <text evidence="10">Monomer.</text>
</comment>
<evidence type="ECO:0000256" key="9">
    <source>
        <dbReference type="ARBA" id="ARBA00071648"/>
    </source>
</evidence>
<evidence type="ECO:0000256" key="2">
    <source>
        <dbReference type="ARBA" id="ARBA00004798"/>
    </source>
</evidence>
<evidence type="ECO:0000259" key="15">
    <source>
        <dbReference type="Pfam" id="PF06415"/>
    </source>
</evidence>
<dbReference type="Gene3D" id="3.40.1450.10">
    <property type="entry name" value="BPG-independent phosphoglycerate mutase, domain B"/>
    <property type="match status" value="1"/>
</dbReference>
<organism evidence="16 17">
    <name type="scientific">Methyloradius palustris</name>
    <dbReference type="NCBI Taxonomy" id="2778876"/>
    <lineage>
        <taxon>Bacteria</taxon>
        <taxon>Pseudomonadati</taxon>
        <taxon>Pseudomonadota</taxon>
        <taxon>Betaproteobacteria</taxon>
        <taxon>Nitrosomonadales</taxon>
        <taxon>Methylophilaceae</taxon>
        <taxon>Methyloradius</taxon>
    </lineage>
</organism>
<dbReference type="GO" id="GO:0004619">
    <property type="term" value="F:phosphoglycerate mutase activity"/>
    <property type="evidence" value="ECO:0007669"/>
    <property type="project" value="UniProtKB-UniRule"/>
</dbReference>
<dbReference type="InterPro" id="IPR006124">
    <property type="entry name" value="Metalloenzyme"/>
</dbReference>